<reference evidence="1 2" key="1">
    <citation type="journal article" date="2014" name="Genome Announc.">
        <title>Draft genome sequences of eight enterohepatic helicobacter species isolated from both laboratory and wild rodents.</title>
        <authorList>
            <person name="Sheh A."/>
            <person name="Shen Z."/>
            <person name="Fox J.G."/>
        </authorList>
    </citation>
    <scope>NUCLEOTIDE SEQUENCE [LARGE SCALE GENOMIC DNA]</scope>
    <source>
        <strain evidence="1 2">MIT 96-1001</strain>
    </source>
</reference>
<dbReference type="AlphaFoldDB" id="A0A4U8SVU9"/>
<evidence type="ECO:0000313" key="2">
    <source>
        <dbReference type="Proteomes" id="UP000029921"/>
    </source>
</evidence>
<dbReference type="EMBL" id="JRPE02000039">
    <property type="protein sequence ID" value="TLD91023.1"/>
    <property type="molecule type" value="Genomic_DNA"/>
</dbReference>
<organism evidence="1 2">
    <name type="scientific">Helicobacter magdeburgensis</name>
    <dbReference type="NCBI Taxonomy" id="471858"/>
    <lineage>
        <taxon>Bacteria</taxon>
        <taxon>Pseudomonadati</taxon>
        <taxon>Campylobacterota</taxon>
        <taxon>Epsilonproteobacteria</taxon>
        <taxon>Campylobacterales</taxon>
        <taxon>Helicobacteraceae</taxon>
        <taxon>Helicobacter</taxon>
    </lineage>
</organism>
<name>A0A4U8SVU9_9HELI</name>
<dbReference type="Proteomes" id="UP000029921">
    <property type="component" value="Unassembled WGS sequence"/>
</dbReference>
<keyword evidence="2" id="KW-1185">Reference proteome</keyword>
<gene>
    <name evidence="1" type="ORF">LS74_010710</name>
</gene>
<sequence>EIVNIPFKEEWENKQIRFFAYLWRANRDVGVDVEFEDATHFVNEAYYDKIIIKAKDDDSEMLQILYTPYHMDDPALQDMSAMFIPILRGLKIFSKFGSNTPKEPITWKKIEQRLDTLHNVKKLNLPRNKEAIYEVSSLKELRELKDEFTHGTYRLPDKIEAKGVREEYALRDHTNTIVQYRAYSNQRMSGGKPTIDIRTQTTHNGKQINMIHKIHIRYTKIKKEDGTFIIKILEWFEK</sequence>
<protein>
    <submittedName>
        <fullName evidence="1">Uncharacterized protein</fullName>
    </submittedName>
</protein>
<accession>A0A4U8SVU9</accession>
<evidence type="ECO:0000313" key="1">
    <source>
        <dbReference type="EMBL" id="TLD91023.1"/>
    </source>
</evidence>
<proteinExistence type="predicted"/>
<comment type="caution">
    <text evidence="1">The sequence shown here is derived from an EMBL/GenBank/DDBJ whole genome shotgun (WGS) entry which is preliminary data.</text>
</comment>
<feature type="non-terminal residue" evidence="1">
    <location>
        <position position="1"/>
    </location>
</feature>